<dbReference type="CDD" id="cd00082">
    <property type="entry name" value="HisKA"/>
    <property type="match status" value="1"/>
</dbReference>
<evidence type="ECO:0000259" key="10">
    <source>
        <dbReference type="PROSITE" id="PS50109"/>
    </source>
</evidence>
<evidence type="ECO:0000313" key="17">
    <source>
        <dbReference type="Proteomes" id="UP000471216"/>
    </source>
</evidence>
<dbReference type="Gene3D" id="1.10.287.130">
    <property type="match status" value="1"/>
</dbReference>
<keyword evidence="9" id="KW-0812">Transmembrane</keyword>
<dbReference type="InterPro" id="IPR050736">
    <property type="entry name" value="Sensor_HK_Regulatory"/>
</dbReference>
<accession>A0A174XEU9</accession>
<dbReference type="Pfam" id="PF02518">
    <property type="entry name" value="HATPase_c"/>
    <property type="match status" value="1"/>
</dbReference>
<dbReference type="EMBL" id="WKMW01000002">
    <property type="protein sequence ID" value="MRY83221.1"/>
    <property type="molecule type" value="Genomic_DNA"/>
</dbReference>
<keyword evidence="9" id="KW-1133">Transmembrane helix</keyword>
<keyword evidence="7" id="KW-0067">ATP-binding</keyword>
<evidence type="ECO:0000313" key="15">
    <source>
        <dbReference type="Proteomes" id="UP000095332"/>
    </source>
</evidence>
<evidence type="ECO:0000256" key="4">
    <source>
        <dbReference type="ARBA" id="ARBA00022679"/>
    </source>
</evidence>
<evidence type="ECO:0000256" key="1">
    <source>
        <dbReference type="ARBA" id="ARBA00000085"/>
    </source>
</evidence>
<dbReference type="FunFam" id="3.30.565.10:FF:000006">
    <property type="entry name" value="Sensor histidine kinase WalK"/>
    <property type="match status" value="1"/>
</dbReference>
<dbReference type="Pfam" id="PF00512">
    <property type="entry name" value="HisKA"/>
    <property type="match status" value="1"/>
</dbReference>
<evidence type="ECO:0000259" key="11">
    <source>
        <dbReference type="PROSITE" id="PS50113"/>
    </source>
</evidence>
<keyword evidence="5" id="KW-0547">Nucleotide-binding</keyword>
<dbReference type="GO" id="GO:0000155">
    <property type="term" value="F:phosphorelay sensor kinase activity"/>
    <property type="evidence" value="ECO:0007669"/>
    <property type="project" value="InterPro"/>
</dbReference>
<dbReference type="Gene3D" id="3.30.450.20">
    <property type="entry name" value="PAS domain"/>
    <property type="match status" value="1"/>
</dbReference>
<organism evidence="12 15">
    <name type="scientific">Parabacteroides distasonis</name>
    <dbReference type="NCBI Taxonomy" id="823"/>
    <lineage>
        <taxon>Bacteria</taxon>
        <taxon>Pseudomonadati</taxon>
        <taxon>Bacteroidota</taxon>
        <taxon>Bacteroidia</taxon>
        <taxon>Bacteroidales</taxon>
        <taxon>Tannerellaceae</taxon>
        <taxon>Parabacteroides</taxon>
    </lineage>
</organism>
<feature type="domain" description="Histidine kinase" evidence="10">
    <location>
        <begin position="565"/>
        <end position="776"/>
    </location>
</feature>
<evidence type="ECO:0000256" key="6">
    <source>
        <dbReference type="ARBA" id="ARBA00022777"/>
    </source>
</evidence>
<evidence type="ECO:0000313" key="13">
    <source>
        <dbReference type="EMBL" id="MRY83221.1"/>
    </source>
</evidence>
<dbReference type="SMART" id="SM00388">
    <property type="entry name" value="HisKA"/>
    <property type="match status" value="1"/>
</dbReference>
<sequence>MSRIKIIFVLILILLGICADLMSQPPQNEDYILVINSYSENSPWSYNCTVPIYETLIKEYEELTAYTEHMNMLLIQSEEELSLFKEDFFKKYKSPPRMVLLLGNPAFALLLDKLEKAWGQQIPVILYTNKLYVGLRETYLQERIITQEEKTPIQDFIRLHPQVTVLFIPDYIKETVRLMRSLIPDMQRLLFLSDKTFLGLQNQEIVENLMRTEHPDVQLTVLTAGDTSVGDLIDSLRNVDKQTGILLSSWTFKSRQGKYVVQSSDIYQTISSYTSSPIFTLNDMAIDKNGLLGGYFYVSASIHDIVIKTVRSVLNGTLDGSIVSPDHPRPVFDYQVLEKKGFSPSDCPLDTFFYLKPSTFWEQYRLHISMSVLLLFFIIFFLLWRIETLGRQRNLQRRELELMKDYRALSRKLSLALDVANIIPWRWDLRAHLIFCDIQCSNSDLSNLEQPMPKRSLEISEEKYFSKIRKSDRERLRSVCEALIRGDIDKVKEEFLIYRSGRSNPNFDWIEVQAIVEKRDERGYPIVLTGSSLRITERKRIEEELLRARDKAEESNRLKSTFLANMSHEIRTPLNAIVGFSQILTTTDDEEEKKQFVSIIESNNVLLLQLIGDILDLSKIEAGTLEFVRNEVDLNVLMNELESSMRLKIADTVELRFTDRMPSCRLYVDKNRLSQVLINLLTNAMKFTKEGYIHFGYRLVDEDTLEFYVSDTGCGIPKEQLRNIFERFIKLNNFVSGTGLGLSICQVIVERMGGRIWVESDEGKGATFFFTIKYFPIEKVL</sequence>
<dbReference type="PRINTS" id="PR00344">
    <property type="entry name" value="BCTRLSENSOR"/>
</dbReference>
<name>A0A174XEU9_PARDI</name>
<dbReference type="InterPro" id="IPR036097">
    <property type="entry name" value="HisK_dim/P_sf"/>
</dbReference>
<evidence type="ECO:0000313" key="16">
    <source>
        <dbReference type="Proteomes" id="UP000450599"/>
    </source>
</evidence>
<dbReference type="EMBL" id="WKMX01000002">
    <property type="protein sequence ID" value="MRZ05079.1"/>
    <property type="molecule type" value="Genomic_DNA"/>
</dbReference>
<dbReference type="Gene3D" id="3.30.565.10">
    <property type="entry name" value="Histidine kinase-like ATPase, C-terminal domain"/>
    <property type="match status" value="1"/>
</dbReference>
<dbReference type="PANTHER" id="PTHR43711:SF31">
    <property type="entry name" value="HISTIDINE KINASE"/>
    <property type="match status" value="1"/>
</dbReference>
<feature type="transmembrane region" description="Helical" evidence="9">
    <location>
        <begin position="364"/>
        <end position="384"/>
    </location>
</feature>
<dbReference type="PANTHER" id="PTHR43711">
    <property type="entry name" value="TWO-COMPONENT HISTIDINE KINASE"/>
    <property type="match status" value="1"/>
</dbReference>
<evidence type="ECO:0000256" key="2">
    <source>
        <dbReference type="ARBA" id="ARBA00012438"/>
    </source>
</evidence>
<dbReference type="InterPro" id="IPR000700">
    <property type="entry name" value="PAS-assoc_C"/>
</dbReference>
<evidence type="ECO:0000256" key="3">
    <source>
        <dbReference type="ARBA" id="ARBA00022553"/>
    </source>
</evidence>
<keyword evidence="9" id="KW-0472">Membrane</keyword>
<dbReference type="InterPro" id="IPR003661">
    <property type="entry name" value="HisK_dim/P_dom"/>
</dbReference>
<dbReference type="CDD" id="cd16922">
    <property type="entry name" value="HATPase_EvgS-ArcB-TorS-like"/>
    <property type="match status" value="1"/>
</dbReference>
<dbReference type="Proteomes" id="UP000471216">
    <property type="component" value="Unassembled WGS sequence"/>
</dbReference>
<dbReference type="PROSITE" id="PS50113">
    <property type="entry name" value="PAC"/>
    <property type="match status" value="1"/>
</dbReference>
<dbReference type="EC" id="2.7.13.3" evidence="2"/>
<keyword evidence="4 12" id="KW-0808">Transferase</keyword>
<evidence type="ECO:0000256" key="8">
    <source>
        <dbReference type="ARBA" id="ARBA00023012"/>
    </source>
</evidence>
<dbReference type="FunFam" id="1.10.287.130:FF:000002">
    <property type="entry name" value="Two-component osmosensing histidine kinase"/>
    <property type="match status" value="1"/>
</dbReference>
<dbReference type="SMART" id="SM00387">
    <property type="entry name" value="HATPase_c"/>
    <property type="match status" value="1"/>
</dbReference>
<proteinExistence type="predicted"/>
<dbReference type="GO" id="GO:0005524">
    <property type="term" value="F:ATP binding"/>
    <property type="evidence" value="ECO:0007669"/>
    <property type="project" value="UniProtKB-KW"/>
</dbReference>
<dbReference type="SUPFAM" id="SSF55874">
    <property type="entry name" value="ATPase domain of HSP90 chaperone/DNA topoisomerase II/histidine kinase"/>
    <property type="match status" value="1"/>
</dbReference>
<dbReference type="InterPro" id="IPR005467">
    <property type="entry name" value="His_kinase_dom"/>
</dbReference>
<dbReference type="EMBL" id="CZBM01000024">
    <property type="protein sequence ID" value="CUQ54800.1"/>
    <property type="molecule type" value="Genomic_DNA"/>
</dbReference>
<evidence type="ECO:0000256" key="9">
    <source>
        <dbReference type="SAM" id="Phobius"/>
    </source>
</evidence>
<comment type="catalytic activity">
    <reaction evidence="1">
        <text>ATP + protein L-histidine = ADP + protein N-phospho-L-histidine.</text>
        <dbReference type="EC" id="2.7.13.3"/>
    </reaction>
</comment>
<dbReference type="SUPFAM" id="SSF47384">
    <property type="entry name" value="Homodimeric domain of signal transducing histidine kinase"/>
    <property type="match status" value="1"/>
</dbReference>
<protein>
    <recommendedName>
        <fullName evidence="2">histidine kinase</fullName>
        <ecNumber evidence="2">2.7.13.3</ecNumber>
    </recommendedName>
</protein>
<evidence type="ECO:0000313" key="14">
    <source>
        <dbReference type="EMBL" id="MRZ05079.1"/>
    </source>
</evidence>
<evidence type="ECO:0000256" key="7">
    <source>
        <dbReference type="ARBA" id="ARBA00022840"/>
    </source>
</evidence>
<feature type="domain" description="PAC" evidence="11">
    <location>
        <begin position="491"/>
        <end position="547"/>
    </location>
</feature>
<dbReference type="InterPro" id="IPR003594">
    <property type="entry name" value="HATPase_dom"/>
</dbReference>
<dbReference type="InterPro" id="IPR036890">
    <property type="entry name" value="HATPase_C_sf"/>
</dbReference>
<reference evidence="16 17" key="2">
    <citation type="journal article" date="2019" name="Nat. Med.">
        <title>A library of human gut bacterial isolates paired with longitudinal multiomics data enables mechanistic microbiome research.</title>
        <authorList>
            <person name="Poyet M."/>
            <person name="Groussin M."/>
            <person name="Gibbons S.M."/>
            <person name="Avila-Pacheco J."/>
            <person name="Jiang X."/>
            <person name="Kearney S.M."/>
            <person name="Perrotta A.R."/>
            <person name="Berdy B."/>
            <person name="Zhao S."/>
            <person name="Lieberman T.D."/>
            <person name="Swanson P.K."/>
            <person name="Smith M."/>
            <person name="Roesemann S."/>
            <person name="Alexander J.E."/>
            <person name="Rich S.A."/>
            <person name="Livny J."/>
            <person name="Vlamakis H."/>
            <person name="Clish C."/>
            <person name="Bullock K."/>
            <person name="Deik A."/>
            <person name="Scott J."/>
            <person name="Pierce K.A."/>
            <person name="Xavier R.J."/>
            <person name="Alm E.J."/>
        </authorList>
    </citation>
    <scope>NUCLEOTIDE SEQUENCE [LARGE SCALE GENOMIC DNA]</scope>
    <source>
        <strain evidence="14 17">BIOML-A10</strain>
        <strain evidence="13 16">BIOML-A11</strain>
    </source>
</reference>
<keyword evidence="3" id="KW-0597">Phosphoprotein</keyword>
<evidence type="ECO:0000313" key="12">
    <source>
        <dbReference type="EMBL" id="CUQ54800.1"/>
    </source>
</evidence>
<keyword evidence="8" id="KW-0902">Two-component regulatory system</keyword>
<dbReference type="InterPro" id="IPR004358">
    <property type="entry name" value="Sig_transdc_His_kin-like_C"/>
</dbReference>
<reference evidence="12 15" key="1">
    <citation type="submission" date="2015-09" db="EMBL/GenBank/DDBJ databases">
        <authorList>
            <consortium name="Pathogen Informatics"/>
        </authorList>
    </citation>
    <scope>NUCLEOTIDE SEQUENCE [LARGE SCALE GENOMIC DNA]</scope>
    <source>
        <strain evidence="12 15">2789STDY5834948</strain>
    </source>
</reference>
<evidence type="ECO:0000256" key="5">
    <source>
        <dbReference type="ARBA" id="ARBA00022741"/>
    </source>
</evidence>
<keyword evidence="6 13" id="KW-0418">Kinase</keyword>
<dbReference type="AlphaFoldDB" id="A0A174XEU9"/>
<gene>
    <name evidence="12" type="primary">bvgS_3</name>
    <name evidence="12" type="ORF">ERS852560_04056</name>
    <name evidence="14" type="ORF">GKD54_02365</name>
    <name evidence="13" type="ORF">GKD58_02865</name>
</gene>
<dbReference type="PROSITE" id="PS50109">
    <property type="entry name" value="HIS_KIN"/>
    <property type="match status" value="1"/>
</dbReference>
<dbReference type="Proteomes" id="UP000095332">
    <property type="component" value="Unassembled WGS sequence"/>
</dbReference>
<dbReference type="Proteomes" id="UP000450599">
    <property type="component" value="Unassembled WGS sequence"/>
</dbReference>